<dbReference type="InterPro" id="IPR013424">
    <property type="entry name" value="Ice-binding_C"/>
</dbReference>
<organism evidence="3 4">
    <name type="scientific">Massilia suwonensis</name>
    <dbReference type="NCBI Taxonomy" id="648895"/>
    <lineage>
        <taxon>Bacteria</taxon>
        <taxon>Pseudomonadati</taxon>
        <taxon>Pseudomonadota</taxon>
        <taxon>Betaproteobacteria</taxon>
        <taxon>Burkholderiales</taxon>
        <taxon>Oxalobacteraceae</taxon>
        <taxon>Telluria group</taxon>
        <taxon>Massilia</taxon>
    </lineage>
</organism>
<evidence type="ECO:0000256" key="1">
    <source>
        <dbReference type="SAM" id="SignalP"/>
    </source>
</evidence>
<dbReference type="Pfam" id="PF07589">
    <property type="entry name" value="PEP-CTERM"/>
    <property type="match status" value="1"/>
</dbReference>
<name>A0ABW0MS58_9BURK</name>
<feature type="chain" id="PRO_5045771140" evidence="1">
    <location>
        <begin position="21"/>
        <end position="195"/>
    </location>
</feature>
<accession>A0ABW0MS58</accession>
<evidence type="ECO:0000313" key="3">
    <source>
        <dbReference type="EMBL" id="MFC5480227.1"/>
    </source>
</evidence>
<comment type="caution">
    <text evidence="3">The sequence shown here is derived from an EMBL/GenBank/DDBJ whole genome shotgun (WGS) entry which is preliminary data.</text>
</comment>
<dbReference type="RefSeq" id="WP_379759161.1">
    <property type="nucleotide sequence ID" value="NZ_JBHSMR010000013.1"/>
</dbReference>
<protein>
    <submittedName>
        <fullName evidence="3">PEP-CTERM sorting domain-containing protein</fullName>
    </submittedName>
</protein>
<dbReference type="NCBIfam" id="TIGR02595">
    <property type="entry name" value="PEP_CTERM"/>
    <property type="match status" value="1"/>
</dbReference>
<dbReference type="Proteomes" id="UP001596101">
    <property type="component" value="Unassembled WGS sequence"/>
</dbReference>
<reference evidence="4" key="1">
    <citation type="journal article" date="2019" name="Int. J. Syst. Evol. Microbiol.">
        <title>The Global Catalogue of Microorganisms (GCM) 10K type strain sequencing project: providing services to taxonomists for standard genome sequencing and annotation.</title>
        <authorList>
            <consortium name="The Broad Institute Genomics Platform"/>
            <consortium name="The Broad Institute Genome Sequencing Center for Infectious Disease"/>
            <person name="Wu L."/>
            <person name="Ma J."/>
        </authorList>
    </citation>
    <scope>NUCLEOTIDE SEQUENCE [LARGE SCALE GENOMIC DNA]</scope>
    <source>
        <strain evidence="4">CCUG 43111</strain>
    </source>
</reference>
<proteinExistence type="predicted"/>
<dbReference type="EMBL" id="JBHSMR010000013">
    <property type="protein sequence ID" value="MFC5480227.1"/>
    <property type="molecule type" value="Genomic_DNA"/>
</dbReference>
<evidence type="ECO:0000313" key="4">
    <source>
        <dbReference type="Proteomes" id="UP001596101"/>
    </source>
</evidence>
<feature type="domain" description="Ice-binding protein C-terminal" evidence="2">
    <location>
        <begin position="171"/>
        <end position="193"/>
    </location>
</feature>
<keyword evidence="1" id="KW-0732">Signal</keyword>
<evidence type="ECO:0000259" key="2">
    <source>
        <dbReference type="Pfam" id="PF07589"/>
    </source>
</evidence>
<feature type="signal peptide" evidence="1">
    <location>
        <begin position="1"/>
        <end position="20"/>
    </location>
</feature>
<sequence>MKKKLGVALIAMLASLSTQAAVLTFTDRAAFEAAVSAHTVDRLDDLFDGPTNMIDRNAYQINIQAYRCSSGPFQCGDNSAQGFQYPAYVWTYSGGTFDFANAINAFGIDFGDYQRSTAKVSLNGQEYSSANGGFFGIVDTENMFTSVSYAANGSGSLFDNVTFGTAGAAEVPEPGSIALFAIALAGAGFLRRRAA</sequence>
<gene>
    <name evidence="3" type="ORF">ACFPQ5_18670</name>
</gene>
<keyword evidence="4" id="KW-1185">Reference proteome</keyword>